<evidence type="ECO:0000259" key="1">
    <source>
        <dbReference type="PROSITE" id="PS50846"/>
    </source>
</evidence>
<dbReference type="PROSITE" id="PS50846">
    <property type="entry name" value="HMA_2"/>
    <property type="match status" value="1"/>
</dbReference>
<gene>
    <name evidence="2" type="ORF">SAMN02746009_02632</name>
</gene>
<proteinExistence type="predicted"/>
<dbReference type="EMBL" id="FRAS01000013">
    <property type="protein sequence ID" value="SHL36489.1"/>
    <property type="molecule type" value="Genomic_DNA"/>
</dbReference>
<protein>
    <submittedName>
        <fullName evidence="2">Copper chaperone CopZ</fullName>
    </submittedName>
</protein>
<evidence type="ECO:0000313" key="3">
    <source>
        <dbReference type="Proteomes" id="UP000183947"/>
    </source>
</evidence>
<accession>A0A1M7A1J8</accession>
<organism evidence="2 3">
    <name type="scientific">Hymenobacter psychrotolerans DSM 18569</name>
    <dbReference type="NCBI Taxonomy" id="1121959"/>
    <lineage>
        <taxon>Bacteria</taxon>
        <taxon>Pseudomonadati</taxon>
        <taxon>Bacteroidota</taxon>
        <taxon>Cytophagia</taxon>
        <taxon>Cytophagales</taxon>
        <taxon>Hymenobacteraceae</taxon>
        <taxon>Hymenobacter</taxon>
    </lineage>
</organism>
<evidence type="ECO:0000313" key="2">
    <source>
        <dbReference type="EMBL" id="SHL36489.1"/>
    </source>
</evidence>
<dbReference type="AlphaFoldDB" id="A0A1M7A1J8"/>
<dbReference type="Proteomes" id="UP000183947">
    <property type="component" value="Unassembled WGS sequence"/>
</dbReference>
<dbReference type="Gene3D" id="3.30.70.100">
    <property type="match status" value="1"/>
</dbReference>
<name>A0A1M7A1J8_9BACT</name>
<dbReference type="CDD" id="cd00371">
    <property type="entry name" value="HMA"/>
    <property type="match status" value="1"/>
</dbReference>
<dbReference type="SUPFAM" id="SSF55008">
    <property type="entry name" value="HMA, heavy metal-associated domain"/>
    <property type="match status" value="1"/>
</dbReference>
<dbReference type="GO" id="GO:0046872">
    <property type="term" value="F:metal ion binding"/>
    <property type="evidence" value="ECO:0007669"/>
    <property type="project" value="InterPro"/>
</dbReference>
<reference evidence="3" key="1">
    <citation type="submission" date="2016-11" db="EMBL/GenBank/DDBJ databases">
        <authorList>
            <person name="Varghese N."/>
            <person name="Submissions S."/>
        </authorList>
    </citation>
    <scope>NUCLEOTIDE SEQUENCE [LARGE SCALE GENOMIC DNA]</scope>
    <source>
        <strain evidence="3">DSM 18569</strain>
    </source>
</reference>
<feature type="domain" description="HMA" evidence="1">
    <location>
        <begin position="17"/>
        <end position="83"/>
    </location>
</feature>
<sequence>MLYFQRPGLGPQTQIVMKTLHFKTNINCGGCIKAVTPTLNEQAGAGNWQVDTANPDKILTVSSERLTTEQVVKAVEQAGFSIQAV</sequence>
<keyword evidence="3" id="KW-1185">Reference proteome</keyword>
<dbReference type="InterPro" id="IPR006121">
    <property type="entry name" value="HMA_dom"/>
</dbReference>
<dbReference type="InterPro" id="IPR036163">
    <property type="entry name" value="HMA_dom_sf"/>
</dbReference>
<dbReference type="STRING" id="1121959.SAMN02746009_02632"/>